<evidence type="ECO:0000313" key="2">
    <source>
        <dbReference type="EMBL" id="KAK7102399.1"/>
    </source>
</evidence>
<dbReference type="Proteomes" id="UP001374579">
    <property type="component" value="Unassembled WGS sequence"/>
</dbReference>
<organism evidence="2 3">
    <name type="scientific">Littorina saxatilis</name>
    <dbReference type="NCBI Taxonomy" id="31220"/>
    <lineage>
        <taxon>Eukaryota</taxon>
        <taxon>Metazoa</taxon>
        <taxon>Spiralia</taxon>
        <taxon>Lophotrochozoa</taxon>
        <taxon>Mollusca</taxon>
        <taxon>Gastropoda</taxon>
        <taxon>Caenogastropoda</taxon>
        <taxon>Littorinimorpha</taxon>
        <taxon>Littorinoidea</taxon>
        <taxon>Littorinidae</taxon>
        <taxon>Littorina</taxon>
    </lineage>
</organism>
<accession>A0AAN9BD13</accession>
<keyword evidence="3" id="KW-1185">Reference proteome</keyword>
<sequence>MVKRFRKGSDASMSFARLKAQESSEEEVHCPFTQPDNANFDNPLYNDPDSS</sequence>
<evidence type="ECO:0000256" key="1">
    <source>
        <dbReference type="SAM" id="MobiDB-lite"/>
    </source>
</evidence>
<reference evidence="2 3" key="1">
    <citation type="submission" date="2024-02" db="EMBL/GenBank/DDBJ databases">
        <title>Chromosome-scale genome assembly of the rough periwinkle Littorina saxatilis.</title>
        <authorList>
            <person name="De Jode A."/>
            <person name="Faria R."/>
            <person name="Formenti G."/>
            <person name="Sims Y."/>
            <person name="Smith T.P."/>
            <person name="Tracey A."/>
            <person name="Wood J.M.D."/>
            <person name="Zagrodzka Z.B."/>
            <person name="Johannesson K."/>
            <person name="Butlin R.K."/>
            <person name="Leder E.H."/>
        </authorList>
    </citation>
    <scope>NUCLEOTIDE SEQUENCE [LARGE SCALE GENOMIC DNA]</scope>
    <source>
        <strain evidence="2">Snail1</strain>
        <tissue evidence="2">Muscle</tissue>
    </source>
</reference>
<name>A0AAN9BD13_9CAEN</name>
<evidence type="ECO:0000313" key="3">
    <source>
        <dbReference type="Proteomes" id="UP001374579"/>
    </source>
</evidence>
<dbReference type="AlphaFoldDB" id="A0AAN9BD13"/>
<feature type="compositionally biased region" description="Basic and acidic residues" evidence="1">
    <location>
        <begin position="19"/>
        <end position="29"/>
    </location>
</feature>
<feature type="region of interest" description="Disordered" evidence="1">
    <location>
        <begin position="17"/>
        <end position="51"/>
    </location>
</feature>
<protein>
    <submittedName>
        <fullName evidence="2">Uncharacterized protein</fullName>
    </submittedName>
</protein>
<comment type="caution">
    <text evidence="2">The sequence shown here is derived from an EMBL/GenBank/DDBJ whole genome shotgun (WGS) entry which is preliminary data.</text>
</comment>
<gene>
    <name evidence="2" type="ORF">V1264_020622</name>
</gene>
<dbReference type="EMBL" id="JBAMIC010000010">
    <property type="protein sequence ID" value="KAK7102399.1"/>
    <property type="molecule type" value="Genomic_DNA"/>
</dbReference>
<proteinExistence type="predicted"/>